<evidence type="ECO:0000313" key="1">
    <source>
        <dbReference type="EMBL" id="SEN97955.1"/>
    </source>
</evidence>
<dbReference type="STRING" id="1333845.SAMN04487895_10483"/>
<accession>A0A1H8KYI4</accession>
<name>A0A1H8KYI4_9BACL</name>
<dbReference type="Proteomes" id="UP000198809">
    <property type="component" value="Unassembled WGS sequence"/>
</dbReference>
<organism evidence="1 2">
    <name type="scientific">Paenibacillus sophorae</name>
    <dbReference type="NCBI Taxonomy" id="1333845"/>
    <lineage>
        <taxon>Bacteria</taxon>
        <taxon>Bacillati</taxon>
        <taxon>Bacillota</taxon>
        <taxon>Bacilli</taxon>
        <taxon>Bacillales</taxon>
        <taxon>Paenibacillaceae</taxon>
        <taxon>Paenibacillus</taxon>
    </lineage>
</organism>
<protein>
    <submittedName>
        <fullName evidence="1">Uncharacterized protein</fullName>
    </submittedName>
</protein>
<dbReference type="EMBL" id="FODH01000004">
    <property type="protein sequence ID" value="SEN97955.1"/>
    <property type="molecule type" value="Genomic_DNA"/>
</dbReference>
<dbReference type="AlphaFoldDB" id="A0A1H8KYI4"/>
<sequence>MSKHFNEHIGNEEDEVLRALLTRERVELLKPPPKPLIYELTSELFP</sequence>
<proteinExistence type="predicted"/>
<gene>
    <name evidence="1" type="ORF">SAMN04487895_10483</name>
</gene>
<evidence type="ECO:0000313" key="2">
    <source>
        <dbReference type="Proteomes" id="UP000198809"/>
    </source>
</evidence>
<reference evidence="1 2" key="1">
    <citation type="submission" date="2016-10" db="EMBL/GenBank/DDBJ databases">
        <authorList>
            <person name="de Groot N.N."/>
        </authorList>
    </citation>
    <scope>NUCLEOTIDE SEQUENCE [LARGE SCALE GENOMIC DNA]</scope>
    <source>
        <strain evidence="1 2">CGMCC 1.10238</strain>
    </source>
</reference>